<accession>A0AAD6Z646</accession>
<protein>
    <submittedName>
        <fullName evidence="3">Uncharacterized protein</fullName>
    </submittedName>
</protein>
<feature type="transmembrane region" description="Helical" evidence="2">
    <location>
        <begin position="81"/>
        <end position="103"/>
    </location>
</feature>
<organism evidence="3 4">
    <name type="scientific">Mycena albidolilacea</name>
    <dbReference type="NCBI Taxonomy" id="1033008"/>
    <lineage>
        <taxon>Eukaryota</taxon>
        <taxon>Fungi</taxon>
        <taxon>Dikarya</taxon>
        <taxon>Basidiomycota</taxon>
        <taxon>Agaricomycotina</taxon>
        <taxon>Agaricomycetes</taxon>
        <taxon>Agaricomycetidae</taxon>
        <taxon>Agaricales</taxon>
        <taxon>Marasmiineae</taxon>
        <taxon>Mycenaceae</taxon>
        <taxon>Mycena</taxon>
    </lineage>
</organism>
<dbReference type="Proteomes" id="UP001218218">
    <property type="component" value="Unassembled WGS sequence"/>
</dbReference>
<keyword evidence="2" id="KW-0812">Transmembrane</keyword>
<sequence>MYTFAKLYRRIWLPAAFSALGISSYNSCILLVQGDSRGVDGFIAGFVDILMFSCAMFRLVQIFLGFLGWGVAKESYLFFQYVFSVHAALGIVAFSICSFFPSFRNLPNFFWLGVCICYNAVLCAIERWLVGDEIQQFMLDQMVIECLQFLVSGDSTSFDKETSDSRPSLPLWSHFVSIFRRQSTGPIALPPDDDPLVEMGPGATSSSRHPRDSSWTVAAELTENLIHWSRLSTDWHTYKALWITADNRERRKDIAHEALRFFSSADFSSDPCNVVLIDVSGTHCIFWPLISGFATASPEYRKEIGLDPPPILAEHFPGFYFDTRRPKKPISTWDFYDDDDDLIKRLLVRPVNQIYKKLAEKKEDSRSDLENAESPEMTRTILVVHGFRDTEQAEEIYNTVDMLQQNSRIITKGSVLSLSAILKSSATSPKRNDAY</sequence>
<dbReference type="AlphaFoldDB" id="A0AAD6Z646"/>
<reference evidence="3" key="1">
    <citation type="submission" date="2023-03" db="EMBL/GenBank/DDBJ databases">
        <title>Massive genome expansion in bonnet fungi (Mycena s.s.) driven by repeated elements and novel gene families across ecological guilds.</title>
        <authorList>
            <consortium name="Lawrence Berkeley National Laboratory"/>
            <person name="Harder C.B."/>
            <person name="Miyauchi S."/>
            <person name="Viragh M."/>
            <person name="Kuo A."/>
            <person name="Thoen E."/>
            <person name="Andreopoulos B."/>
            <person name="Lu D."/>
            <person name="Skrede I."/>
            <person name="Drula E."/>
            <person name="Henrissat B."/>
            <person name="Morin E."/>
            <person name="Kohler A."/>
            <person name="Barry K."/>
            <person name="LaButti K."/>
            <person name="Morin E."/>
            <person name="Salamov A."/>
            <person name="Lipzen A."/>
            <person name="Mereny Z."/>
            <person name="Hegedus B."/>
            <person name="Baldrian P."/>
            <person name="Stursova M."/>
            <person name="Weitz H."/>
            <person name="Taylor A."/>
            <person name="Grigoriev I.V."/>
            <person name="Nagy L.G."/>
            <person name="Martin F."/>
            <person name="Kauserud H."/>
        </authorList>
    </citation>
    <scope>NUCLEOTIDE SEQUENCE</scope>
    <source>
        <strain evidence="3">CBHHK002</strain>
    </source>
</reference>
<keyword evidence="4" id="KW-1185">Reference proteome</keyword>
<evidence type="ECO:0000313" key="3">
    <source>
        <dbReference type="EMBL" id="KAJ7307904.1"/>
    </source>
</evidence>
<dbReference type="EMBL" id="JARIHO010000086">
    <property type="protein sequence ID" value="KAJ7307904.1"/>
    <property type="molecule type" value="Genomic_DNA"/>
</dbReference>
<proteinExistence type="predicted"/>
<comment type="caution">
    <text evidence="3">The sequence shown here is derived from an EMBL/GenBank/DDBJ whole genome shotgun (WGS) entry which is preliminary data.</text>
</comment>
<evidence type="ECO:0000256" key="1">
    <source>
        <dbReference type="SAM" id="MobiDB-lite"/>
    </source>
</evidence>
<gene>
    <name evidence="3" type="ORF">DFH08DRAFT_900471</name>
</gene>
<name>A0AAD6Z646_9AGAR</name>
<evidence type="ECO:0000313" key="4">
    <source>
        <dbReference type="Proteomes" id="UP001218218"/>
    </source>
</evidence>
<keyword evidence="2" id="KW-0472">Membrane</keyword>
<feature type="transmembrane region" description="Helical" evidence="2">
    <location>
        <begin position="12"/>
        <end position="32"/>
    </location>
</feature>
<keyword evidence="2" id="KW-1133">Transmembrane helix</keyword>
<feature type="region of interest" description="Disordered" evidence="1">
    <location>
        <begin position="186"/>
        <end position="211"/>
    </location>
</feature>
<evidence type="ECO:0000256" key="2">
    <source>
        <dbReference type="SAM" id="Phobius"/>
    </source>
</evidence>
<feature type="transmembrane region" description="Helical" evidence="2">
    <location>
        <begin position="44"/>
        <end position="69"/>
    </location>
</feature>